<feature type="signal peptide" evidence="1">
    <location>
        <begin position="1"/>
        <end position="22"/>
    </location>
</feature>
<organism evidence="2 3">
    <name type="scientific">Arthrobacter gengyunqii</name>
    <dbReference type="NCBI Taxonomy" id="2886940"/>
    <lineage>
        <taxon>Bacteria</taxon>
        <taxon>Bacillati</taxon>
        <taxon>Actinomycetota</taxon>
        <taxon>Actinomycetes</taxon>
        <taxon>Micrococcales</taxon>
        <taxon>Micrococcaceae</taxon>
        <taxon>Arthrobacter</taxon>
    </lineage>
</organism>
<gene>
    <name evidence="2" type="ORF">LJ752_01515</name>
</gene>
<evidence type="ECO:0000256" key="1">
    <source>
        <dbReference type="SAM" id="SignalP"/>
    </source>
</evidence>
<dbReference type="RefSeq" id="WP_227889566.1">
    <property type="nucleotide sequence ID" value="NZ_JAJFZQ010000001.1"/>
</dbReference>
<name>A0ABS8GHM2_9MICC</name>
<keyword evidence="3" id="KW-1185">Reference proteome</keyword>
<dbReference type="InterPro" id="IPR006059">
    <property type="entry name" value="SBP"/>
</dbReference>
<evidence type="ECO:0000313" key="2">
    <source>
        <dbReference type="EMBL" id="MCC3264723.1"/>
    </source>
</evidence>
<accession>A0ABS8GHM2</accession>
<proteinExistence type="predicted"/>
<dbReference type="PANTHER" id="PTHR43649">
    <property type="entry name" value="ARABINOSE-BINDING PROTEIN-RELATED"/>
    <property type="match status" value="1"/>
</dbReference>
<protein>
    <submittedName>
        <fullName evidence="2">Extracellular solute-binding protein</fullName>
    </submittedName>
</protein>
<evidence type="ECO:0000313" key="3">
    <source>
        <dbReference type="Proteomes" id="UP001139168"/>
    </source>
</evidence>
<sequence length="440" mass="47021">MNKIHRLGAVAVASTFVLGLSACGSSGSDASGSGEITYWATNQGESLDHDREVLTESLDRFTEETGVKVNLEVIPWTDMYNRILTAVTSGDGPDVLNIGNTWAVTLQETGAFEPVEGDLLEAIGGRDRFVGSSWATAGAEGKPPTSVPLYSQAYSLYYNTALFEEAGIDGPPETWDEFVDTAKQLTKDTDGDGKIDQWGISTEAGAVTNGAHHSFIWGKQNGGAMFDAEGKSTFNAEGQIDGVNQWVELMGTHKVMSPSDAEMTTGADAIANLIDGRAAMVMNQNPVKNFKARDFTDWAVAPMPLVDPAAVGDEAVMSFAAGSNVSVFKNSDNKEAAYQLVAHLTDTEEQVYLNDSYTSLPTVKDAYEAEEFQDESAKLKEKTLADHAQPMPLVAQEGQMETLVGTAVKNLFAQAATGTVTRADVERALTDANNQMAAAQ</sequence>
<dbReference type="PANTHER" id="PTHR43649:SF12">
    <property type="entry name" value="DIACETYLCHITOBIOSE BINDING PROTEIN DASA"/>
    <property type="match status" value="1"/>
</dbReference>
<dbReference type="InterPro" id="IPR050490">
    <property type="entry name" value="Bact_solute-bd_prot1"/>
</dbReference>
<dbReference type="Proteomes" id="UP001139168">
    <property type="component" value="Unassembled WGS sequence"/>
</dbReference>
<reference evidence="2" key="1">
    <citation type="submission" date="2021-10" db="EMBL/GenBank/DDBJ databases">
        <title>Novel species in genus Arthrobacter.</title>
        <authorList>
            <person name="Liu Y."/>
        </authorList>
    </citation>
    <scope>NUCLEOTIDE SEQUENCE</scope>
    <source>
        <strain evidence="2">Zg-Y786</strain>
    </source>
</reference>
<dbReference type="Gene3D" id="3.40.190.10">
    <property type="entry name" value="Periplasmic binding protein-like II"/>
    <property type="match status" value="1"/>
</dbReference>
<dbReference type="SUPFAM" id="SSF53850">
    <property type="entry name" value="Periplasmic binding protein-like II"/>
    <property type="match status" value="1"/>
</dbReference>
<comment type="caution">
    <text evidence="2">The sequence shown here is derived from an EMBL/GenBank/DDBJ whole genome shotgun (WGS) entry which is preliminary data.</text>
</comment>
<dbReference type="EMBL" id="JAJFZQ010000001">
    <property type="protein sequence ID" value="MCC3264723.1"/>
    <property type="molecule type" value="Genomic_DNA"/>
</dbReference>
<keyword evidence="1" id="KW-0732">Signal</keyword>
<dbReference type="Pfam" id="PF01547">
    <property type="entry name" value="SBP_bac_1"/>
    <property type="match status" value="1"/>
</dbReference>
<feature type="chain" id="PRO_5045207263" evidence="1">
    <location>
        <begin position="23"/>
        <end position="440"/>
    </location>
</feature>
<dbReference type="PROSITE" id="PS51257">
    <property type="entry name" value="PROKAR_LIPOPROTEIN"/>
    <property type="match status" value="1"/>
</dbReference>